<dbReference type="GO" id="GO:0006412">
    <property type="term" value="P:translation"/>
    <property type="evidence" value="ECO:0007669"/>
    <property type="project" value="InterPro"/>
</dbReference>
<comment type="subunit">
    <text evidence="4">Component of the mitochondrial ribosome large subunit (39S) which comprises a 16S rRNA and about 50 distinct proteins.</text>
</comment>
<accession>A0A8J5RBJ3</accession>
<sequence>MSKVASRLKSAKKLMEKVDHSSKLHTEIPAGLASPSPPLGSQLGQRNINIANFVKDFNQKTEHLKEGIPIPCRVKVNPDRTYDLVMHKPPTSYYLMQAAGIQRGAMESGKEIAGKITLKHLYEIAKIKSEDPPLSLLTLEQITQMFVGIARTIGIQIVRDLDADEYAQFLKEREVIVAEQKAKIQEAKEAKMLRTA</sequence>
<dbReference type="GO" id="GO:0070180">
    <property type="term" value="F:large ribosomal subunit rRNA binding"/>
    <property type="evidence" value="ECO:0007669"/>
    <property type="project" value="TreeGrafter"/>
</dbReference>
<dbReference type="SMART" id="SM00649">
    <property type="entry name" value="RL11"/>
    <property type="match status" value="1"/>
</dbReference>
<evidence type="ECO:0000256" key="5">
    <source>
        <dbReference type="ARBA" id="ARBA00040104"/>
    </source>
</evidence>
<dbReference type="InterPro" id="IPR020783">
    <property type="entry name" value="Ribosomal_uL11_C"/>
</dbReference>
<evidence type="ECO:0000256" key="6">
    <source>
        <dbReference type="ARBA" id="ARBA00041455"/>
    </source>
</evidence>
<gene>
    <name evidence="11" type="ORF">G9C98_003691</name>
</gene>
<dbReference type="PANTHER" id="PTHR11661:SF1">
    <property type="entry name" value="LARGE RIBOSOMAL SUBUNIT PROTEIN UL11M"/>
    <property type="match status" value="1"/>
</dbReference>
<organism evidence="11 12">
    <name type="scientific">Cotesia typhae</name>
    <dbReference type="NCBI Taxonomy" id="2053667"/>
    <lineage>
        <taxon>Eukaryota</taxon>
        <taxon>Metazoa</taxon>
        <taxon>Ecdysozoa</taxon>
        <taxon>Arthropoda</taxon>
        <taxon>Hexapoda</taxon>
        <taxon>Insecta</taxon>
        <taxon>Pterygota</taxon>
        <taxon>Neoptera</taxon>
        <taxon>Endopterygota</taxon>
        <taxon>Hymenoptera</taxon>
        <taxon>Apocrita</taxon>
        <taxon>Ichneumonoidea</taxon>
        <taxon>Braconidae</taxon>
        <taxon>Microgastrinae</taxon>
        <taxon>Cotesia</taxon>
    </lineage>
</organism>
<name>A0A8J5RBJ3_9HYME</name>
<keyword evidence="12" id="KW-1185">Reference proteome</keyword>
<dbReference type="InterPro" id="IPR000911">
    <property type="entry name" value="Ribosomal_uL11"/>
</dbReference>
<feature type="compositionally biased region" description="Basic and acidic residues" evidence="8">
    <location>
        <begin position="13"/>
        <end position="22"/>
    </location>
</feature>
<evidence type="ECO:0000256" key="8">
    <source>
        <dbReference type="SAM" id="MobiDB-lite"/>
    </source>
</evidence>
<evidence type="ECO:0000256" key="3">
    <source>
        <dbReference type="ARBA" id="ARBA00023274"/>
    </source>
</evidence>
<dbReference type="AlphaFoldDB" id="A0A8J5RBJ3"/>
<dbReference type="Pfam" id="PF00298">
    <property type="entry name" value="Ribosomal_L11"/>
    <property type="match status" value="1"/>
</dbReference>
<dbReference type="InterPro" id="IPR020784">
    <property type="entry name" value="Ribosomal_uL11_N"/>
</dbReference>
<protein>
    <recommendedName>
        <fullName evidence="5">Large ribosomal subunit protein uL11m</fullName>
    </recommendedName>
    <alternativeName>
        <fullName evidence="6">39S ribosomal protein L11, mitochondrial</fullName>
    </alternativeName>
</protein>
<reference evidence="11" key="1">
    <citation type="submission" date="2020-03" db="EMBL/GenBank/DDBJ databases">
        <authorList>
            <person name="Chebbi M.A."/>
            <person name="Drezen J.M."/>
        </authorList>
    </citation>
    <scope>NUCLEOTIDE SEQUENCE</scope>
    <source>
        <tissue evidence="11">Whole body</tissue>
    </source>
</reference>
<keyword evidence="3 7" id="KW-0687">Ribonucleoprotein</keyword>
<evidence type="ECO:0000259" key="9">
    <source>
        <dbReference type="Pfam" id="PF00298"/>
    </source>
</evidence>
<comment type="caution">
    <text evidence="11">The sequence shown here is derived from an EMBL/GenBank/DDBJ whole genome shotgun (WGS) entry which is preliminary data.</text>
</comment>
<evidence type="ECO:0000313" key="11">
    <source>
        <dbReference type="EMBL" id="KAG8036369.1"/>
    </source>
</evidence>
<evidence type="ECO:0000313" key="12">
    <source>
        <dbReference type="Proteomes" id="UP000729913"/>
    </source>
</evidence>
<reference evidence="11" key="2">
    <citation type="submission" date="2021-04" db="EMBL/GenBank/DDBJ databases">
        <title>Genome-wide patterns of bracovirus chromosomal integration into multiple host tissues during parasitism.</title>
        <authorList>
            <person name="Chebbi M.A.C."/>
        </authorList>
    </citation>
    <scope>NUCLEOTIDE SEQUENCE</scope>
    <source>
        <tissue evidence="11">Whole body</tissue>
    </source>
</reference>
<dbReference type="Proteomes" id="UP000729913">
    <property type="component" value="Unassembled WGS sequence"/>
</dbReference>
<evidence type="ECO:0000256" key="1">
    <source>
        <dbReference type="ARBA" id="ARBA00010537"/>
    </source>
</evidence>
<evidence type="ECO:0000256" key="7">
    <source>
        <dbReference type="RuleBase" id="RU003978"/>
    </source>
</evidence>
<dbReference type="GO" id="GO:0005762">
    <property type="term" value="C:mitochondrial large ribosomal subunit"/>
    <property type="evidence" value="ECO:0007669"/>
    <property type="project" value="TreeGrafter"/>
</dbReference>
<dbReference type="OrthoDB" id="1091498at2759"/>
<proteinExistence type="inferred from homology"/>
<feature type="domain" description="Large ribosomal subunit protein uL11 C-terminal" evidence="9">
    <location>
        <begin position="88"/>
        <end position="157"/>
    </location>
</feature>
<comment type="similarity">
    <text evidence="1 7">Belongs to the universal ribosomal protein uL11 family.</text>
</comment>
<keyword evidence="2 7" id="KW-0689">Ribosomal protein</keyword>
<dbReference type="PANTHER" id="PTHR11661">
    <property type="entry name" value="60S RIBOSOMAL PROTEIN L12"/>
    <property type="match status" value="1"/>
</dbReference>
<dbReference type="FunFam" id="1.10.10.250:FF:000003">
    <property type="entry name" value="Mitochondrial ribosomal protein L11"/>
    <property type="match status" value="1"/>
</dbReference>
<dbReference type="GO" id="GO:0003735">
    <property type="term" value="F:structural constituent of ribosome"/>
    <property type="evidence" value="ECO:0007669"/>
    <property type="project" value="InterPro"/>
</dbReference>
<evidence type="ECO:0000256" key="2">
    <source>
        <dbReference type="ARBA" id="ARBA00022980"/>
    </source>
</evidence>
<evidence type="ECO:0000259" key="10">
    <source>
        <dbReference type="Pfam" id="PF03946"/>
    </source>
</evidence>
<dbReference type="CDD" id="cd00349">
    <property type="entry name" value="Ribosomal_L11"/>
    <property type="match status" value="1"/>
</dbReference>
<dbReference type="HAMAP" id="MF_00736">
    <property type="entry name" value="Ribosomal_uL11"/>
    <property type="match status" value="1"/>
</dbReference>
<feature type="domain" description="Large ribosomal subunit protein uL11 N-terminal" evidence="10">
    <location>
        <begin position="26"/>
        <end position="82"/>
    </location>
</feature>
<feature type="region of interest" description="Disordered" evidence="8">
    <location>
        <begin position="1"/>
        <end position="22"/>
    </location>
</feature>
<dbReference type="Pfam" id="PF03946">
    <property type="entry name" value="Ribosomal_L11_N"/>
    <property type="match status" value="1"/>
</dbReference>
<evidence type="ECO:0000256" key="4">
    <source>
        <dbReference type="ARBA" id="ARBA00038782"/>
    </source>
</evidence>
<dbReference type="EMBL" id="JAAOIC020000048">
    <property type="protein sequence ID" value="KAG8036369.1"/>
    <property type="molecule type" value="Genomic_DNA"/>
</dbReference>